<dbReference type="GO" id="GO:0004526">
    <property type="term" value="F:ribonuclease P activity"/>
    <property type="evidence" value="ECO:0007669"/>
    <property type="project" value="UniProtKB-UniRule"/>
</dbReference>
<evidence type="ECO:0000256" key="7">
    <source>
        <dbReference type="NCBIfam" id="TIGR00188"/>
    </source>
</evidence>
<dbReference type="SUPFAM" id="SSF54211">
    <property type="entry name" value="Ribosomal protein S5 domain 2-like"/>
    <property type="match status" value="1"/>
</dbReference>
<organism evidence="8 9">
    <name type="scientific">Ezakiella coagulans</name>
    <dbReference type="NCBI Taxonomy" id="46507"/>
    <lineage>
        <taxon>Bacteria</taxon>
        <taxon>Bacillati</taxon>
        <taxon>Bacillota</taxon>
        <taxon>Tissierellia</taxon>
        <taxon>Ezakiella</taxon>
    </lineage>
</organism>
<comment type="subunit">
    <text evidence="6">Consists of a catalytic RNA component (M1 or rnpB) and a protein subunit.</text>
</comment>
<dbReference type="Proteomes" id="UP000245793">
    <property type="component" value="Unassembled WGS sequence"/>
</dbReference>
<dbReference type="PANTHER" id="PTHR33992:SF1">
    <property type="entry name" value="RIBONUCLEASE P PROTEIN COMPONENT"/>
    <property type="match status" value="1"/>
</dbReference>
<dbReference type="Gene3D" id="3.30.230.10">
    <property type="match status" value="1"/>
</dbReference>
<comment type="catalytic activity">
    <reaction evidence="6">
        <text>Endonucleolytic cleavage of RNA, removing 5'-extranucleotides from tRNA precursor.</text>
        <dbReference type="EC" id="3.1.26.5"/>
    </reaction>
</comment>
<gene>
    <name evidence="6" type="primary">rnpA</name>
    <name evidence="8" type="ORF">C7381_10276</name>
</gene>
<evidence type="ECO:0000256" key="2">
    <source>
        <dbReference type="ARBA" id="ARBA00022722"/>
    </source>
</evidence>
<dbReference type="GO" id="GO:0000049">
    <property type="term" value="F:tRNA binding"/>
    <property type="evidence" value="ECO:0007669"/>
    <property type="project" value="UniProtKB-UniRule"/>
</dbReference>
<dbReference type="PANTHER" id="PTHR33992">
    <property type="entry name" value="RIBONUCLEASE P PROTEIN COMPONENT"/>
    <property type="match status" value="1"/>
</dbReference>
<accession>A0A2U1E5G3</accession>
<dbReference type="EC" id="3.1.26.5" evidence="6 7"/>
<dbReference type="InterPro" id="IPR020568">
    <property type="entry name" value="Ribosomal_Su5_D2-typ_SF"/>
</dbReference>
<protein>
    <recommendedName>
        <fullName evidence="6 7">Ribonuclease P protein component</fullName>
        <shortName evidence="6">RNase P protein</shortName>
        <shortName evidence="6">RNaseP protein</shortName>
        <ecNumber evidence="6 7">3.1.26.5</ecNumber>
    </recommendedName>
    <alternativeName>
        <fullName evidence="6">Protein C5</fullName>
    </alternativeName>
</protein>
<keyword evidence="2 6" id="KW-0540">Nuclease</keyword>
<proteinExistence type="inferred from homology"/>
<dbReference type="InterPro" id="IPR000100">
    <property type="entry name" value="RNase_P"/>
</dbReference>
<dbReference type="RefSeq" id="WP_116479672.1">
    <property type="nucleotide sequence ID" value="NZ_QEKV01000002.1"/>
</dbReference>
<dbReference type="HAMAP" id="MF_00227">
    <property type="entry name" value="RNase_P"/>
    <property type="match status" value="1"/>
</dbReference>
<comment type="caution">
    <text evidence="8">The sequence shown here is derived from an EMBL/GenBank/DDBJ whole genome shotgun (WGS) entry which is preliminary data.</text>
</comment>
<comment type="function">
    <text evidence="6">RNaseP catalyzes the removal of the 5'-leader sequence from pre-tRNA to produce the mature 5'-terminus. It can also cleave other RNA substrates such as 4.5S RNA. The protein component plays an auxiliary but essential role in vivo by binding to the 5'-leader sequence and broadening the substrate specificity of the ribozyme.</text>
</comment>
<sequence length="110" mass="12985">MLKPQNRLRRDLDFKVIFNRGVKKYNRNFSLYYLPMNRGKKVGIIVSKKHGNAVKRNLLKRRIRAIMYPLVPQLKYGNLILVPKVNADELDFKDLKKNIIHILNLGDLLK</sequence>
<evidence type="ECO:0000256" key="3">
    <source>
        <dbReference type="ARBA" id="ARBA00022759"/>
    </source>
</evidence>
<keyword evidence="9" id="KW-1185">Reference proteome</keyword>
<keyword evidence="4 6" id="KW-0378">Hydrolase</keyword>
<keyword evidence="1 6" id="KW-0819">tRNA processing</keyword>
<dbReference type="EMBL" id="QEKV01000002">
    <property type="protein sequence ID" value="PVY95188.1"/>
    <property type="molecule type" value="Genomic_DNA"/>
</dbReference>
<evidence type="ECO:0000313" key="8">
    <source>
        <dbReference type="EMBL" id="PVY95188.1"/>
    </source>
</evidence>
<reference evidence="8 9" key="1">
    <citation type="submission" date="2018-04" db="EMBL/GenBank/DDBJ databases">
        <title>Genomic Encyclopedia of Type Strains, Phase IV (KMG-IV): sequencing the most valuable type-strain genomes for metagenomic binning, comparative biology and taxonomic classification.</title>
        <authorList>
            <person name="Goeker M."/>
        </authorList>
    </citation>
    <scope>NUCLEOTIDE SEQUENCE [LARGE SCALE GENOMIC DNA]</scope>
    <source>
        <strain evidence="8 9">DSM 20705</strain>
    </source>
</reference>
<dbReference type="NCBIfam" id="TIGR00188">
    <property type="entry name" value="rnpA"/>
    <property type="match status" value="1"/>
</dbReference>
<dbReference type="InterPro" id="IPR014721">
    <property type="entry name" value="Ribsml_uS5_D2-typ_fold_subgr"/>
</dbReference>
<evidence type="ECO:0000256" key="1">
    <source>
        <dbReference type="ARBA" id="ARBA00022694"/>
    </source>
</evidence>
<dbReference type="GO" id="GO:0030677">
    <property type="term" value="C:ribonuclease P complex"/>
    <property type="evidence" value="ECO:0007669"/>
    <property type="project" value="TreeGrafter"/>
</dbReference>
<keyword evidence="3 6" id="KW-0255">Endonuclease</keyword>
<evidence type="ECO:0000313" key="9">
    <source>
        <dbReference type="Proteomes" id="UP000245793"/>
    </source>
</evidence>
<evidence type="ECO:0000256" key="4">
    <source>
        <dbReference type="ARBA" id="ARBA00022801"/>
    </source>
</evidence>
<dbReference type="AlphaFoldDB" id="A0A2U1E5G3"/>
<comment type="similarity">
    <text evidence="6">Belongs to the RnpA family.</text>
</comment>
<dbReference type="GO" id="GO:0001682">
    <property type="term" value="P:tRNA 5'-leader removal"/>
    <property type="evidence" value="ECO:0007669"/>
    <property type="project" value="UniProtKB-UniRule"/>
</dbReference>
<keyword evidence="5 6" id="KW-0694">RNA-binding</keyword>
<evidence type="ECO:0000256" key="5">
    <source>
        <dbReference type="ARBA" id="ARBA00022884"/>
    </source>
</evidence>
<name>A0A2U1E5G3_9FIRM</name>
<dbReference type="Pfam" id="PF00825">
    <property type="entry name" value="Ribonuclease_P"/>
    <property type="match status" value="1"/>
</dbReference>
<dbReference type="GO" id="GO:0042781">
    <property type="term" value="F:3'-tRNA processing endoribonuclease activity"/>
    <property type="evidence" value="ECO:0007669"/>
    <property type="project" value="TreeGrafter"/>
</dbReference>
<evidence type="ECO:0000256" key="6">
    <source>
        <dbReference type="HAMAP-Rule" id="MF_00227"/>
    </source>
</evidence>